<sequence>MQVEQLLSSSQREDDYARTFDNNHVSGYWEEKQTSHNLVDSSPSETEQVTGEETNAPVHGGQQQHQQQSAKRKSKSSIERRVRDDRSQPGRLVCRWSLVSKPENSLLTSADLLYSRTPETHFKADVPGKYVLLLTVKGHGTTYTEKVTFIVRDAAQPEQESLQEEESDENCIVLDVHFPKNETQQAAELVSPST</sequence>
<gene>
    <name evidence="2" type="ORF">GAYE_SCF35G5056</name>
</gene>
<dbReference type="EMBL" id="JANCYU010000048">
    <property type="protein sequence ID" value="KAK4527134.1"/>
    <property type="molecule type" value="Genomic_DNA"/>
</dbReference>
<evidence type="ECO:0000313" key="3">
    <source>
        <dbReference type="Proteomes" id="UP001300502"/>
    </source>
</evidence>
<organism evidence="2 3">
    <name type="scientific">Galdieria yellowstonensis</name>
    <dbReference type="NCBI Taxonomy" id="3028027"/>
    <lineage>
        <taxon>Eukaryota</taxon>
        <taxon>Rhodophyta</taxon>
        <taxon>Bangiophyceae</taxon>
        <taxon>Galdieriales</taxon>
        <taxon>Galdieriaceae</taxon>
        <taxon>Galdieria</taxon>
    </lineage>
</organism>
<reference evidence="2 3" key="1">
    <citation type="submission" date="2022-07" db="EMBL/GenBank/DDBJ databases">
        <title>Genome-wide signatures of adaptation to extreme environments.</title>
        <authorList>
            <person name="Cho C.H."/>
            <person name="Yoon H.S."/>
        </authorList>
    </citation>
    <scope>NUCLEOTIDE SEQUENCE [LARGE SCALE GENOMIC DNA]</scope>
    <source>
        <strain evidence="2 3">108.79 E11</strain>
    </source>
</reference>
<dbReference type="Proteomes" id="UP001300502">
    <property type="component" value="Unassembled WGS sequence"/>
</dbReference>
<evidence type="ECO:0000256" key="1">
    <source>
        <dbReference type="SAM" id="MobiDB-lite"/>
    </source>
</evidence>
<dbReference type="InterPro" id="IPR013783">
    <property type="entry name" value="Ig-like_fold"/>
</dbReference>
<feature type="compositionally biased region" description="Polar residues" evidence="1">
    <location>
        <begin position="35"/>
        <end position="53"/>
    </location>
</feature>
<comment type="caution">
    <text evidence="2">The sequence shown here is derived from an EMBL/GenBank/DDBJ whole genome shotgun (WGS) entry which is preliminary data.</text>
</comment>
<keyword evidence="3" id="KW-1185">Reference proteome</keyword>
<protein>
    <submittedName>
        <fullName evidence="2">Uncharacterized protein</fullName>
    </submittedName>
</protein>
<feature type="region of interest" description="Disordered" evidence="1">
    <location>
        <begin position="27"/>
        <end position="86"/>
    </location>
</feature>
<accession>A0AAV9IIJ4</accession>
<dbReference type="AlphaFoldDB" id="A0AAV9IIJ4"/>
<name>A0AAV9IIJ4_9RHOD</name>
<feature type="compositionally biased region" description="Low complexity" evidence="1">
    <location>
        <begin position="59"/>
        <end position="68"/>
    </location>
</feature>
<feature type="compositionally biased region" description="Basic and acidic residues" evidence="1">
    <location>
        <begin position="76"/>
        <end position="86"/>
    </location>
</feature>
<dbReference type="Gene3D" id="2.60.40.10">
    <property type="entry name" value="Immunoglobulins"/>
    <property type="match status" value="1"/>
</dbReference>
<evidence type="ECO:0000313" key="2">
    <source>
        <dbReference type="EMBL" id="KAK4527134.1"/>
    </source>
</evidence>
<proteinExistence type="predicted"/>